<dbReference type="EMBL" id="BLJY01000005">
    <property type="protein sequence ID" value="GFF15842.1"/>
    <property type="molecule type" value="Genomic_DNA"/>
</dbReference>
<evidence type="ECO:0000313" key="2">
    <source>
        <dbReference type="Proteomes" id="UP000452235"/>
    </source>
</evidence>
<proteinExistence type="predicted"/>
<dbReference type="VEuPathDB" id="FungiDB:ATEG_04977"/>
<gene>
    <name evidence="1" type="ORF">ATEIFO6365_0005003200</name>
</gene>
<dbReference type="Gene3D" id="3.10.129.10">
    <property type="entry name" value="Hotdog Thioesterase"/>
    <property type="match status" value="1"/>
</dbReference>
<keyword evidence="2" id="KW-1185">Reference proteome</keyword>
<protein>
    <submittedName>
        <fullName evidence="1">Uncharacterized protein</fullName>
    </submittedName>
</protein>
<sequence length="174" mass="19838">MAKFASPLEASSYLHPERHVEFGALRQKTIQQMTERGIEYSTLAEHPVSWADDQDPFGHVMTQAYAHVNGKCFNRFLESFHEKLQDEFPRFMSGRGIGPMTNKLNLTIKTPIKYPDLLLTGIRIAERGKRVNLREEGGVYLGLHESLRARAAKSAEALKAWEEGRKERKNVAKL</sequence>
<evidence type="ECO:0000313" key="1">
    <source>
        <dbReference type="EMBL" id="GFF15842.1"/>
    </source>
</evidence>
<dbReference type="InterPro" id="IPR029069">
    <property type="entry name" value="HotDog_dom_sf"/>
</dbReference>
<dbReference type="OrthoDB" id="5538558at2759"/>
<dbReference type="SUPFAM" id="SSF54637">
    <property type="entry name" value="Thioesterase/thiol ester dehydrase-isomerase"/>
    <property type="match status" value="1"/>
</dbReference>
<comment type="caution">
    <text evidence="1">The sequence shown here is derived from an EMBL/GenBank/DDBJ whole genome shotgun (WGS) entry which is preliminary data.</text>
</comment>
<organism evidence="1 2">
    <name type="scientific">Aspergillus terreus</name>
    <dbReference type="NCBI Taxonomy" id="33178"/>
    <lineage>
        <taxon>Eukaryota</taxon>
        <taxon>Fungi</taxon>
        <taxon>Dikarya</taxon>
        <taxon>Ascomycota</taxon>
        <taxon>Pezizomycotina</taxon>
        <taxon>Eurotiomycetes</taxon>
        <taxon>Eurotiomycetidae</taxon>
        <taxon>Eurotiales</taxon>
        <taxon>Aspergillaceae</taxon>
        <taxon>Aspergillus</taxon>
        <taxon>Aspergillus subgen. Circumdati</taxon>
    </lineage>
</organism>
<accession>A0A5M3Z1V9</accession>
<name>A0A5M3Z1V9_ASPTE</name>
<dbReference type="Proteomes" id="UP000452235">
    <property type="component" value="Unassembled WGS sequence"/>
</dbReference>
<reference evidence="1 2" key="1">
    <citation type="submission" date="2020-01" db="EMBL/GenBank/DDBJ databases">
        <title>Aspergillus terreus IFO 6365 whole genome shotgun sequence.</title>
        <authorList>
            <person name="Kanamasa S."/>
            <person name="Takahashi H."/>
        </authorList>
    </citation>
    <scope>NUCLEOTIDE SEQUENCE [LARGE SCALE GENOMIC DNA]</scope>
    <source>
        <strain evidence="1 2">IFO 6365</strain>
    </source>
</reference>
<dbReference type="AlphaFoldDB" id="A0A5M3Z1V9"/>